<feature type="domain" description="Antirepressor protein C-terminal" evidence="1">
    <location>
        <begin position="6"/>
        <end position="80"/>
    </location>
</feature>
<evidence type="ECO:0000259" key="1">
    <source>
        <dbReference type="Pfam" id="PF03374"/>
    </source>
</evidence>
<dbReference type="EMBL" id="LJRQ01000414">
    <property type="protein sequence ID" value="KPZ06425.1"/>
    <property type="molecule type" value="Genomic_DNA"/>
</dbReference>
<reference evidence="2 3" key="1">
    <citation type="submission" date="2015-09" db="EMBL/GenBank/DDBJ databases">
        <title>Genome announcement of multiple Pseudomonas syringae strains.</title>
        <authorList>
            <person name="Thakur S."/>
            <person name="Wang P.W."/>
            <person name="Gong Y."/>
            <person name="Weir B.S."/>
            <person name="Guttman D.S."/>
        </authorList>
    </citation>
    <scope>NUCLEOTIDE SEQUENCE [LARGE SCALE GENOMIC DNA]</scope>
    <source>
        <strain evidence="2 3">ICMP3962</strain>
    </source>
</reference>
<sequence>MMERTLAQTAKQLGISRPKLIAMMREKALLNERNLPAYPTRDREYMRVKDSSWFHHQLGMQYSQSTRVKQPGIRWLAEQLGLAVPEIPADKRDVA</sequence>
<gene>
    <name evidence="2" type="ORF">ALO41_100924</name>
</gene>
<dbReference type="Pfam" id="PF03374">
    <property type="entry name" value="ANT"/>
    <property type="match status" value="1"/>
</dbReference>
<evidence type="ECO:0000313" key="3">
    <source>
        <dbReference type="Proteomes" id="UP000050266"/>
    </source>
</evidence>
<accession>A0A0N8TAX7</accession>
<dbReference type="InterPro" id="IPR005039">
    <property type="entry name" value="Ant_C"/>
</dbReference>
<protein>
    <submittedName>
        <fullName evidence="2">DNA-binding protein Roi-related protein</fullName>
    </submittedName>
</protein>
<comment type="caution">
    <text evidence="2">The sequence shown here is derived from an EMBL/GenBank/DDBJ whole genome shotgun (WGS) entry which is preliminary data.</text>
</comment>
<dbReference type="GO" id="GO:0003677">
    <property type="term" value="F:DNA binding"/>
    <property type="evidence" value="ECO:0007669"/>
    <property type="project" value="UniProtKB-KW"/>
</dbReference>
<dbReference type="AlphaFoldDB" id="A0A0N8TAX7"/>
<organism evidence="2 3">
    <name type="scientific">Pseudomonas amygdali pv. ulmi</name>
    <dbReference type="NCBI Taxonomy" id="251720"/>
    <lineage>
        <taxon>Bacteria</taxon>
        <taxon>Pseudomonadati</taxon>
        <taxon>Pseudomonadota</taxon>
        <taxon>Gammaproteobacteria</taxon>
        <taxon>Pseudomonadales</taxon>
        <taxon>Pseudomonadaceae</taxon>
        <taxon>Pseudomonas</taxon>
        <taxon>Pseudomonas amygdali</taxon>
    </lineage>
</organism>
<keyword evidence="2" id="KW-0238">DNA-binding</keyword>
<evidence type="ECO:0000313" key="2">
    <source>
        <dbReference type="EMBL" id="KPZ06425.1"/>
    </source>
</evidence>
<name>A0A0N8TAX7_PSEA0</name>
<proteinExistence type="predicted"/>
<dbReference type="Proteomes" id="UP000050266">
    <property type="component" value="Unassembled WGS sequence"/>
</dbReference>
<dbReference type="PATRIC" id="fig|251720.4.peg.1490"/>